<evidence type="ECO:0000313" key="3">
    <source>
        <dbReference type="Proteomes" id="UP000000263"/>
    </source>
</evidence>
<dbReference type="STRING" id="383372.Rcas_2244"/>
<protein>
    <recommendedName>
        <fullName evidence="4">DUF72 domain-containing protein</fullName>
    </recommendedName>
</protein>
<name>A7NLE4_ROSCS</name>
<keyword evidence="3" id="KW-1185">Reference proteome</keyword>
<evidence type="ECO:0000256" key="1">
    <source>
        <dbReference type="SAM" id="MobiDB-lite"/>
    </source>
</evidence>
<feature type="region of interest" description="Disordered" evidence="1">
    <location>
        <begin position="274"/>
        <end position="293"/>
    </location>
</feature>
<organism evidence="2 3">
    <name type="scientific">Roseiflexus castenholzii (strain DSM 13941 / HLO8)</name>
    <dbReference type="NCBI Taxonomy" id="383372"/>
    <lineage>
        <taxon>Bacteria</taxon>
        <taxon>Bacillati</taxon>
        <taxon>Chloroflexota</taxon>
        <taxon>Chloroflexia</taxon>
        <taxon>Chloroflexales</taxon>
        <taxon>Roseiflexineae</taxon>
        <taxon>Roseiflexaceae</taxon>
        <taxon>Roseiflexus</taxon>
    </lineage>
</organism>
<dbReference type="AlphaFoldDB" id="A7NLE4"/>
<dbReference type="eggNOG" id="COG1801">
    <property type="taxonomic scope" value="Bacteria"/>
</dbReference>
<dbReference type="InterPro" id="IPR036520">
    <property type="entry name" value="UPF0759_sf"/>
</dbReference>
<dbReference type="PANTHER" id="PTHR30348:SF9">
    <property type="entry name" value="UPF0759 PROTEIN YECE"/>
    <property type="match status" value="1"/>
</dbReference>
<gene>
    <name evidence="2" type="ordered locus">Rcas_2244</name>
</gene>
<sequence>MTLATDHPRFYLGCAVWAHASWSGVLFPRGSRSADYLRLYSRRLTTVEGNTTFYAIPSAETVQRWVDETPPSFRFCFKLPRDISHQGPLAGRRRETDAFVQRMAPLGERLGPFFLQLPPGYSPHQMNDLASWLSAWNPAYRLAVEVRHPEWYAPQGEAALMALLEEHGIGRVLMDVRPLDLGPLPGAEEDLRRARDNKPDVPLHPLRSASFALVRYIGHPDVARNDPLIDEWAARVRAWIAEGTMVFFFMHCPVERESPLLCRALQRRLDGTPGVPPLPWESARDDSEQLTLF</sequence>
<evidence type="ECO:0000313" key="2">
    <source>
        <dbReference type="EMBL" id="ABU58327.1"/>
    </source>
</evidence>
<dbReference type="PANTHER" id="PTHR30348">
    <property type="entry name" value="UNCHARACTERIZED PROTEIN YECE"/>
    <property type="match status" value="1"/>
</dbReference>
<dbReference type="HOGENOM" id="CLU_046519_2_1_0"/>
<proteinExistence type="predicted"/>
<dbReference type="OrthoDB" id="9780310at2"/>
<reference evidence="2 3" key="1">
    <citation type="submission" date="2007-08" db="EMBL/GenBank/DDBJ databases">
        <title>Complete sequence of Roseiflexus castenholzii DSM 13941.</title>
        <authorList>
            <consortium name="US DOE Joint Genome Institute"/>
            <person name="Copeland A."/>
            <person name="Lucas S."/>
            <person name="Lapidus A."/>
            <person name="Barry K."/>
            <person name="Glavina del Rio T."/>
            <person name="Dalin E."/>
            <person name="Tice H."/>
            <person name="Pitluck S."/>
            <person name="Thompson L.S."/>
            <person name="Brettin T."/>
            <person name="Bruce D."/>
            <person name="Detter J.C."/>
            <person name="Han C."/>
            <person name="Tapia R."/>
            <person name="Schmutz J."/>
            <person name="Larimer F."/>
            <person name="Land M."/>
            <person name="Hauser L."/>
            <person name="Kyrpides N."/>
            <person name="Mikhailova N."/>
            <person name="Bryant D.A."/>
            <person name="Hanada S."/>
            <person name="Tsukatani Y."/>
            <person name="Richardson P."/>
        </authorList>
    </citation>
    <scope>NUCLEOTIDE SEQUENCE [LARGE SCALE GENOMIC DNA]</scope>
    <source>
        <strain evidence="3">DSM 13941 / HLO8</strain>
    </source>
</reference>
<dbReference type="RefSeq" id="WP_012120751.1">
    <property type="nucleotide sequence ID" value="NC_009767.1"/>
</dbReference>
<evidence type="ECO:0008006" key="4">
    <source>
        <dbReference type="Google" id="ProtNLM"/>
    </source>
</evidence>
<accession>A7NLE4</accession>
<dbReference type="Pfam" id="PF01904">
    <property type="entry name" value="DUF72"/>
    <property type="match status" value="1"/>
</dbReference>
<dbReference type="Gene3D" id="3.20.20.410">
    <property type="entry name" value="Protein of unknown function UPF0759"/>
    <property type="match status" value="1"/>
</dbReference>
<dbReference type="Proteomes" id="UP000000263">
    <property type="component" value="Chromosome"/>
</dbReference>
<dbReference type="InterPro" id="IPR002763">
    <property type="entry name" value="DUF72"/>
</dbReference>
<dbReference type="KEGG" id="rca:Rcas_2244"/>
<dbReference type="SUPFAM" id="SSF117396">
    <property type="entry name" value="TM1631-like"/>
    <property type="match status" value="1"/>
</dbReference>
<dbReference type="EMBL" id="CP000804">
    <property type="protein sequence ID" value="ABU58327.1"/>
    <property type="molecule type" value="Genomic_DNA"/>
</dbReference>